<reference evidence="1" key="1">
    <citation type="submission" date="2014-09" db="EMBL/GenBank/DDBJ databases">
        <authorList>
            <person name="Magalhaes I.L.F."/>
            <person name="Oliveira U."/>
            <person name="Santos F.R."/>
            <person name="Vidigal T.H.D.A."/>
            <person name="Brescovit A.D."/>
            <person name="Santos A.J."/>
        </authorList>
    </citation>
    <scope>NUCLEOTIDE SEQUENCE</scope>
    <source>
        <tissue evidence="1">Shoot tissue taken approximately 20 cm above the soil surface</tissue>
    </source>
</reference>
<sequence length="56" mass="6513">MIHMYKSTNKLTYQNNTRFTADILGTFPLKGKQYLKSQQSCECEALNSLNRNELNI</sequence>
<accession>A0A0A9A566</accession>
<name>A0A0A9A566_ARUDO</name>
<proteinExistence type="predicted"/>
<dbReference type="EMBL" id="GBRH01251639">
    <property type="protein sequence ID" value="JAD46256.1"/>
    <property type="molecule type" value="Transcribed_RNA"/>
</dbReference>
<evidence type="ECO:0000313" key="1">
    <source>
        <dbReference type="EMBL" id="JAD46256.1"/>
    </source>
</evidence>
<organism evidence="1">
    <name type="scientific">Arundo donax</name>
    <name type="common">Giant reed</name>
    <name type="synonym">Donax arundinaceus</name>
    <dbReference type="NCBI Taxonomy" id="35708"/>
    <lineage>
        <taxon>Eukaryota</taxon>
        <taxon>Viridiplantae</taxon>
        <taxon>Streptophyta</taxon>
        <taxon>Embryophyta</taxon>
        <taxon>Tracheophyta</taxon>
        <taxon>Spermatophyta</taxon>
        <taxon>Magnoliopsida</taxon>
        <taxon>Liliopsida</taxon>
        <taxon>Poales</taxon>
        <taxon>Poaceae</taxon>
        <taxon>PACMAD clade</taxon>
        <taxon>Arundinoideae</taxon>
        <taxon>Arundineae</taxon>
        <taxon>Arundo</taxon>
    </lineage>
</organism>
<protein>
    <submittedName>
        <fullName evidence="1">Uncharacterized protein</fullName>
    </submittedName>
</protein>
<reference evidence="1" key="2">
    <citation type="journal article" date="2015" name="Data Brief">
        <title>Shoot transcriptome of the giant reed, Arundo donax.</title>
        <authorList>
            <person name="Barrero R.A."/>
            <person name="Guerrero F.D."/>
            <person name="Moolhuijzen P."/>
            <person name="Goolsby J.A."/>
            <person name="Tidwell J."/>
            <person name="Bellgard S.E."/>
            <person name="Bellgard M.I."/>
        </authorList>
    </citation>
    <scope>NUCLEOTIDE SEQUENCE</scope>
    <source>
        <tissue evidence="1">Shoot tissue taken approximately 20 cm above the soil surface</tissue>
    </source>
</reference>
<dbReference type="AlphaFoldDB" id="A0A0A9A566"/>